<evidence type="ECO:0000313" key="3">
    <source>
        <dbReference type="Proteomes" id="UP000198290"/>
    </source>
</evidence>
<evidence type="ECO:0000259" key="1">
    <source>
        <dbReference type="PROSITE" id="PS50206"/>
    </source>
</evidence>
<evidence type="ECO:0000313" key="2">
    <source>
        <dbReference type="EMBL" id="BBF85114.1"/>
    </source>
</evidence>
<sequence length="127" mass="13690">MFVSAHQLLLKARAIISEIPLGQADGLLADPTVLWLDVGEPAEYQQGHIAAALNIPRGMLEFVISSDPQLQHTQRRIVVYCKTGGRAALAAQTLQQMGFVAVYALAGGYDAWQASGRPLSSPQLSFE</sequence>
<dbReference type="RefSeq" id="WP_089084172.1">
    <property type="nucleotide sequence ID" value="NZ_AP018823.1"/>
</dbReference>
<feature type="domain" description="Rhodanese" evidence="1">
    <location>
        <begin position="29"/>
        <end position="121"/>
    </location>
</feature>
<dbReference type="InterPro" id="IPR001763">
    <property type="entry name" value="Rhodanese-like_dom"/>
</dbReference>
<dbReference type="EMBL" id="AP018823">
    <property type="protein sequence ID" value="BBF85114.1"/>
    <property type="molecule type" value="Genomic_DNA"/>
</dbReference>
<dbReference type="InterPro" id="IPR050229">
    <property type="entry name" value="GlpE_sulfurtransferase"/>
</dbReference>
<dbReference type="SMART" id="SM00450">
    <property type="entry name" value="RHOD"/>
    <property type="match status" value="1"/>
</dbReference>
<dbReference type="KEGG" id="amah:DLM_1495"/>
<accession>A0A3G9GCP1</accession>
<dbReference type="Pfam" id="PF00581">
    <property type="entry name" value="Rhodanese"/>
    <property type="match status" value="1"/>
</dbReference>
<dbReference type="PANTHER" id="PTHR43031:SF1">
    <property type="entry name" value="PYRIDINE NUCLEOTIDE-DISULPHIDE OXIDOREDUCTASE"/>
    <property type="match status" value="1"/>
</dbReference>
<keyword evidence="3" id="KW-1185">Reference proteome</keyword>
<dbReference type="OrthoDB" id="9814704at2"/>
<dbReference type="AlphaFoldDB" id="A0A3G9GCP1"/>
<reference evidence="3" key="1">
    <citation type="journal article" date="2017" name="Biotechnol. Biofuels">
        <title>Evaluation of environmental bacterial communities as a factor affecting the growth of duckweed Lemna minor.</title>
        <authorList>
            <person name="Ishizawa H."/>
            <person name="Kuroda M."/>
            <person name="Morikawa M."/>
            <person name="Ike M."/>
        </authorList>
    </citation>
    <scope>NUCLEOTIDE SEQUENCE [LARGE SCALE GENOMIC DNA]</scope>
    <source>
        <strain evidence="3">H3</strain>
    </source>
</reference>
<name>A0A3G9GCP1_9NEIS</name>
<dbReference type="SUPFAM" id="SSF52821">
    <property type="entry name" value="Rhodanese/Cell cycle control phosphatase"/>
    <property type="match status" value="1"/>
</dbReference>
<proteinExistence type="predicted"/>
<reference evidence="3" key="3">
    <citation type="journal article" date="2017" name="Plant Physiol. Biochem.">
        <title>Differential oxidative and antioxidative response of duckweed Lemna minor toward plant growth promoting/inhibiting bacteria.</title>
        <authorList>
            <person name="Ishizawa H."/>
            <person name="Kuroda M."/>
            <person name="Morikawa M."/>
            <person name="Ike M."/>
        </authorList>
    </citation>
    <scope>NUCLEOTIDE SEQUENCE [LARGE SCALE GENOMIC DNA]</scope>
    <source>
        <strain evidence="3">H3</strain>
    </source>
</reference>
<dbReference type="Gene3D" id="3.40.250.10">
    <property type="entry name" value="Rhodanese-like domain"/>
    <property type="match status" value="1"/>
</dbReference>
<dbReference type="PROSITE" id="PS50206">
    <property type="entry name" value="RHODANESE_3"/>
    <property type="match status" value="1"/>
</dbReference>
<reference evidence="2 3" key="2">
    <citation type="journal article" date="2017" name="Genome Announc.">
        <title>Draft genome sequence of Aquitalea magnusonii strain H3, a plant growth-promoting bacterium of duckweed Lemna minor.</title>
        <authorList>
            <person name="Ishizawa H."/>
            <person name="Kuroda M."/>
            <person name="Ike M."/>
        </authorList>
    </citation>
    <scope>NUCLEOTIDE SEQUENCE [LARGE SCALE GENOMIC DNA]</scope>
    <source>
        <strain evidence="2 3">H3</strain>
    </source>
</reference>
<dbReference type="InterPro" id="IPR036873">
    <property type="entry name" value="Rhodanese-like_dom_sf"/>
</dbReference>
<protein>
    <submittedName>
        <fullName evidence="2">Rhodanese-related sulfurtransferase</fullName>
    </submittedName>
</protein>
<dbReference type="Proteomes" id="UP000198290">
    <property type="component" value="Chromosome"/>
</dbReference>
<keyword evidence="2" id="KW-0808">Transferase</keyword>
<dbReference type="GO" id="GO:0016740">
    <property type="term" value="F:transferase activity"/>
    <property type="evidence" value="ECO:0007669"/>
    <property type="project" value="UniProtKB-KW"/>
</dbReference>
<organism evidence="2 3">
    <name type="scientific">Aquitalea magnusonii</name>
    <dbReference type="NCBI Taxonomy" id="332411"/>
    <lineage>
        <taxon>Bacteria</taxon>
        <taxon>Pseudomonadati</taxon>
        <taxon>Pseudomonadota</taxon>
        <taxon>Betaproteobacteria</taxon>
        <taxon>Neisseriales</taxon>
        <taxon>Chromobacteriaceae</taxon>
        <taxon>Aquitalea</taxon>
    </lineage>
</organism>
<gene>
    <name evidence="2" type="ORF">DLM_1495</name>
</gene>
<dbReference type="PANTHER" id="PTHR43031">
    <property type="entry name" value="FAD-DEPENDENT OXIDOREDUCTASE"/>
    <property type="match status" value="1"/>
</dbReference>